<evidence type="ECO:0000256" key="1">
    <source>
        <dbReference type="ARBA" id="ARBA00000439"/>
    </source>
</evidence>
<dbReference type="PANTHER" id="PTHR32438:SF5">
    <property type="entry name" value="4-ALPHA-GLUCANOTRANSFERASE DPE1, CHLOROPLASTIC_AMYLOPLASTIC"/>
    <property type="match status" value="1"/>
</dbReference>
<keyword evidence="7 10" id="KW-0119">Carbohydrate metabolism</keyword>
<comment type="similarity">
    <text evidence="2 10">Belongs to the disproportionating enzyme family.</text>
</comment>
<protein>
    <recommendedName>
        <fullName evidence="4 10">4-alpha-glucanotransferase</fullName>
        <ecNumber evidence="3 10">2.4.1.25</ecNumber>
    </recommendedName>
    <alternativeName>
        <fullName evidence="8 10">Amylomaltase</fullName>
    </alternativeName>
    <alternativeName>
        <fullName evidence="9 10">Disproportionating enzyme</fullName>
    </alternativeName>
</protein>
<dbReference type="SUPFAM" id="SSF51445">
    <property type="entry name" value="(Trans)glycosidases"/>
    <property type="match status" value="1"/>
</dbReference>
<evidence type="ECO:0000256" key="9">
    <source>
        <dbReference type="ARBA" id="ARBA00031501"/>
    </source>
</evidence>
<dbReference type="STRING" id="100884.GCA_000269565_00443"/>
<dbReference type="Proteomes" id="UP000003157">
    <property type="component" value="Unassembled WGS sequence"/>
</dbReference>
<accession>E7GDE8</accession>
<keyword evidence="5 10" id="KW-0328">Glycosyltransferase</keyword>
<dbReference type="GO" id="GO:0004134">
    <property type="term" value="F:4-alpha-glucanotransferase activity"/>
    <property type="evidence" value="ECO:0007669"/>
    <property type="project" value="UniProtKB-EC"/>
</dbReference>
<dbReference type="Gene3D" id="3.20.20.80">
    <property type="entry name" value="Glycosidases"/>
    <property type="match status" value="1"/>
</dbReference>
<evidence type="ECO:0000256" key="4">
    <source>
        <dbReference type="ARBA" id="ARBA00020295"/>
    </source>
</evidence>
<dbReference type="RefSeq" id="WP_008789878.1">
    <property type="nucleotide sequence ID" value="NZ_AKCB01000001.1"/>
</dbReference>
<dbReference type="PANTHER" id="PTHR32438">
    <property type="entry name" value="4-ALPHA-GLUCANOTRANSFERASE DPE1, CHLOROPLASTIC/AMYLOPLASTIC"/>
    <property type="match status" value="1"/>
</dbReference>
<evidence type="ECO:0000256" key="10">
    <source>
        <dbReference type="RuleBase" id="RU361207"/>
    </source>
</evidence>
<evidence type="ECO:0000256" key="7">
    <source>
        <dbReference type="ARBA" id="ARBA00023277"/>
    </source>
</evidence>
<dbReference type="GeneID" id="78228355"/>
<name>E7GDE8_9FIRM</name>
<gene>
    <name evidence="11" type="ORF">HMPREF9488_02791</name>
</gene>
<dbReference type="EMBL" id="ADKX01000041">
    <property type="protein sequence ID" value="EFW03999.1"/>
    <property type="molecule type" value="Genomic_DNA"/>
</dbReference>
<evidence type="ECO:0000256" key="2">
    <source>
        <dbReference type="ARBA" id="ARBA00005684"/>
    </source>
</evidence>
<organism evidence="11 12">
    <name type="scientific">Coprobacillus cateniformis</name>
    <dbReference type="NCBI Taxonomy" id="100884"/>
    <lineage>
        <taxon>Bacteria</taxon>
        <taxon>Bacillati</taxon>
        <taxon>Bacillota</taxon>
        <taxon>Erysipelotrichia</taxon>
        <taxon>Erysipelotrichales</taxon>
        <taxon>Coprobacillaceae</taxon>
        <taxon>Coprobacillus</taxon>
    </lineage>
</organism>
<keyword evidence="6 10" id="KW-0808">Transferase</keyword>
<comment type="caution">
    <text evidence="11">The sequence shown here is derived from an EMBL/GenBank/DDBJ whole genome shotgun (WGS) entry which is preliminary data.</text>
</comment>
<evidence type="ECO:0000256" key="3">
    <source>
        <dbReference type="ARBA" id="ARBA00012560"/>
    </source>
</evidence>
<evidence type="ECO:0000313" key="11">
    <source>
        <dbReference type="EMBL" id="EFW03999.1"/>
    </source>
</evidence>
<dbReference type="InterPro" id="IPR003385">
    <property type="entry name" value="Glyco_hydro_77"/>
</dbReference>
<dbReference type="HOGENOM" id="CLU_014132_1_0_9"/>
<evidence type="ECO:0000256" key="5">
    <source>
        <dbReference type="ARBA" id="ARBA00022676"/>
    </source>
</evidence>
<dbReference type="Pfam" id="PF02446">
    <property type="entry name" value="Glyco_hydro_77"/>
    <property type="match status" value="1"/>
</dbReference>
<dbReference type="EC" id="2.4.1.25" evidence="3 10"/>
<dbReference type="AlphaFoldDB" id="E7GDE8"/>
<evidence type="ECO:0000313" key="12">
    <source>
        <dbReference type="Proteomes" id="UP000003157"/>
    </source>
</evidence>
<dbReference type="eggNOG" id="COG1640">
    <property type="taxonomic scope" value="Bacteria"/>
</dbReference>
<proteinExistence type="inferred from homology"/>
<reference evidence="11 12" key="1">
    <citation type="submission" date="2010-12" db="EMBL/GenBank/DDBJ databases">
        <title>The Genome Sequence of Coprobacillus sp. strain 29_1.</title>
        <authorList>
            <consortium name="The Broad Institute Genome Sequencing Platform"/>
            <person name="Earl A."/>
            <person name="Ward D."/>
            <person name="Feldgarden M."/>
            <person name="Gevers D."/>
            <person name="Daigneault M."/>
            <person name="Sibley C.D."/>
            <person name="White A."/>
            <person name="Strauss J."/>
            <person name="Allen-Vercoe E."/>
            <person name="Young S.K."/>
            <person name="Zeng Q."/>
            <person name="Gargeya S."/>
            <person name="Fitzgerald M."/>
            <person name="Haas B."/>
            <person name="Abouelleil A."/>
            <person name="Alvarado L."/>
            <person name="Arachchi H.M."/>
            <person name="Berlin A."/>
            <person name="Brown A."/>
            <person name="Chapman S.B."/>
            <person name="Chen Z."/>
            <person name="Dunbar C."/>
            <person name="Freedman E."/>
            <person name="Gearin G."/>
            <person name="Gellesch M."/>
            <person name="Goldberg J."/>
            <person name="Griggs A."/>
            <person name="Gujja S."/>
            <person name="Heilman E."/>
            <person name="Heiman D."/>
            <person name="Howarth C."/>
            <person name="Larson L."/>
            <person name="Lui A."/>
            <person name="MacDonald P.J.P."/>
            <person name="Mehta T."/>
            <person name="Montmayeur A."/>
            <person name="Murphy C."/>
            <person name="Neiman D."/>
            <person name="Pearson M."/>
            <person name="Priest M."/>
            <person name="Roberts A."/>
            <person name="Saif S."/>
            <person name="Shea T."/>
            <person name="Shenoy N."/>
            <person name="Sisk P."/>
            <person name="Stolte C."/>
            <person name="Sykes S."/>
            <person name="White J."/>
            <person name="Yandava C."/>
            <person name="Nusbaum C."/>
            <person name="Birren B."/>
        </authorList>
    </citation>
    <scope>NUCLEOTIDE SEQUENCE [LARGE SCALE GENOMIC DNA]</scope>
    <source>
        <strain evidence="11 12">29_1</strain>
    </source>
</reference>
<comment type="catalytic activity">
    <reaction evidence="1 10">
        <text>Transfers a segment of a (1-&gt;4)-alpha-D-glucan to a new position in an acceptor, which may be glucose or a (1-&gt;4)-alpha-D-glucan.</text>
        <dbReference type="EC" id="2.4.1.25"/>
    </reaction>
</comment>
<sequence>MKKQAGLLFPISVLPGRYGVGDFGQHAYELVDKMASASITLWQILPLNPLGYGNSPYQPLSTHAGDEIYLSLAGLVEDNLLLAEEVTSFHTLYHFVDYKEVRHVKEKLYLKAFERFEETDEYQRFVKENDWVHLYAVFKVFKDHNHQKSWVEWEDEYKYYYRDLSFSLTPFLKEINYQIFLQYYFFKQWNALKNYANQKGISIIGDMPIYVGLDSVDVWVNQQCFLLEEDGKPSFVAGVPPDYFSKFGQRWGNPLYDWEYLSKHQFDFWVERMKAASQIYDTVRIDHFRAFDTYWKIPESESTAIIGDWIEAPGYQLFDTLFNKVPELSILAEDLGELRHQVYDLRDHYHLKGMYVFQFHYCYDFDFHKVVVYTGTHDNDTLVGWLDSLEKEDYKKVSTYIANYDEVHDYQKIIHYCLDLEAMHVIVPVWDMMGCDTSARFNVPGKIGSPNWEYRLSSFEQFDSYLEDYKNMIEVSGRKGV</sequence>
<dbReference type="NCBIfam" id="TIGR00217">
    <property type="entry name" value="malQ"/>
    <property type="match status" value="1"/>
</dbReference>
<evidence type="ECO:0000256" key="6">
    <source>
        <dbReference type="ARBA" id="ARBA00022679"/>
    </source>
</evidence>
<dbReference type="OrthoDB" id="9811841at2"/>
<keyword evidence="12" id="KW-1185">Reference proteome</keyword>
<dbReference type="GO" id="GO:0005975">
    <property type="term" value="P:carbohydrate metabolic process"/>
    <property type="evidence" value="ECO:0007669"/>
    <property type="project" value="InterPro"/>
</dbReference>
<dbReference type="NCBIfam" id="NF011080">
    <property type="entry name" value="PRK14508.1-3"/>
    <property type="match status" value="1"/>
</dbReference>
<dbReference type="InterPro" id="IPR017853">
    <property type="entry name" value="GH"/>
</dbReference>
<evidence type="ECO:0000256" key="8">
    <source>
        <dbReference type="ARBA" id="ARBA00031423"/>
    </source>
</evidence>